<dbReference type="EC" id="3.6.5.2" evidence="3"/>
<reference evidence="19" key="2">
    <citation type="submission" date="2025-09" db="UniProtKB">
        <authorList>
            <consortium name="Ensembl"/>
        </authorList>
    </citation>
    <scope>IDENTIFICATION</scope>
</reference>
<dbReference type="GO" id="GO:0005525">
    <property type="term" value="F:GTP binding"/>
    <property type="evidence" value="ECO:0007669"/>
    <property type="project" value="UniProtKB-KW"/>
</dbReference>
<evidence type="ECO:0000256" key="12">
    <source>
        <dbReference type="ARBA" id="ARBA00023136"/>
    </source>
</evidence>
<dbReference type="InterPro" id="IPR027417">
    <property type="entry name" value="P-loop_NTPase"/>
</dbReference>
<dbReference type="GO" id="GO:0046872">
    <property type="term" value="F:metal ion binding"/>
    <property type="evidence" value="ECO:0007669"/>
    <property type="project" value="UniProtKB-KW"/>
</dbReference>
<accession>A0A3Q0QRY2</accession>
<evidence type="ECO:0000256" key="10">
    <source>
        <dbReference type="ARBA" id="ARBA00023034"/>
    </source>
</evidence>
<dbReference type="PROSITE" id="PS51421">
    <property type="entry name" value="RAS"/>
    <property type="match status" value="1"/>
</dbReference>
<dbReference type="PROSITE" id="PS51419">
    <property type="entry name" value="RAB"/>
    <property type="match status" value="1"/>
</dbReference>
<dbReference type="FunFam" id="3.40.50.300:FF:000707">
    <property type="entry name" value="RAB36, member RAS oncogene family"/>
    <property type="match status" value="1"/>
</dbReference>
<evidence type="ECO:0000256" key="3">
    <source>
        <dbReference type="ARBA" id="ARBA00011984"/>
    </source>
</evidence>
<sequence>PVFAFPGNLHLNSGLLLGSFLSSCYTPESSLQLKKDWDIQAIVACNNRGARPQLWDPNKMSKVVVVGDFNVGKTCILKRFCKNVFLRGYKATIGVDFEIERFDICGVPFSLQIWDTAGQERFSSVASAFYRGAMVSRKLVLKVNIIYLFNYFSQWLQESLKENEPESVSIFLVGNKTDLLPRQERWRTEKDAISIAKEMNAEFWAVSAKTGENIQDFFFRVAALAFESCVLKEVRSAVHAGIGPGDAKKRKCCR</sequence>
<evidence type="ECO:0000256" key="13">
    <source>
        <dbReference type="ARBA" id="ARBA00023288"/>
    </source>
</evidence>
<keyword evidence="7" id="KW-0378">Hydrolase</keyword>
<evidence type="ECO:0000256" key="2">
    <source>
        <dbReference type="ARBA" id="ARBA00006270"/>
    </source>
</evidence>
<comment type="cofactor">
    <cofactor evidence="1">
        <name>Mg(2+)</name>
        <dbReference type="ChEBI" id="CHEBI:18420"/>
    </cofactor>
</comment>
<dbReference type="SMART" id="SM00173">
    <property type="entry name" value="RAS"/>
    <property type="match status" value="1"/>
</dbReference>
<evidence type="ECO:0000256" key="4">
    <source>
        <dbReference type="ARBA" id="ARBA00022448"/>
    </source>
</evidence>
<dbReference type="SMART" id="SM00174">
    <property type="entry name" value="RHO"/>
    <property type="match status" value="1"/>
</dbReference>
<evidence type="ECO:0000256" key="16">
    <source>
        <dbReference type="ARBA" id="ARBA00047660"/>
    </source>
</evidence>
<keyword evidence="10" id="KW-0333">Golgi apparatus</keyword>
<comment type="similarity">
    <text evidence="2">Belongs to the small GTPase superfamily. Rab family.</text>
</comment>
<dbReference type="OMA" id="TEINCIE"/>
<evidence type="ECO:0000256" key="8">
    <source>
        <dbReference type="ARBA" id="ARBA00022842"/>
    </source>
</evidence>
<dbReference type="SMART" id="SM00175">
    <property type="entry name" value="RAB"/>
    <property type="match status" value="1"/>
</dbReference>
<keyword evidence="6" id="KW-0547">Nucleotide-binding</keyword>
<evidence type="ECO:0000256" key="11">
    <source>
        <dbReference type="ARBA" id="ARBA00023134"/>
    </source>
</evidence>
<evidence type="ECO:0000256" key="7">
    <source>
        <dbReference type="ARBA" id="ARBA00022801"/>
    </source>
</evidence>
<keyword evidence="12" id="KW-0472">Membrane</keyword>
<keyword evidence="4" id="KW-0813">Transport</keyword>
<proteinExistence type="inferred from homology"/>
<keyword evidence="9" id="KW-0653">Protein transport</keyword>
<dbReference type="Proteomes" id="UP000261340">
    <property type="component" value="Unplaced"/>
</dbReference>
<evidence type="ECO:0000256" key="9">
    <source>
        <dbReference type="ARBA" id="ARBA00022927"/>
    </source>
</evidence>
<dbReference type="InterPro" id="IPR001806">
    <property type="entry name" value="Small_GTPase"/>
</dbReference>
<reference evidence="19" key="1">
    <citation type="submission" date="2025-08" db="UniProtKB">
        <authorList>
            <consortium name="Ensembl"/>
        </authorList>
    </citation>
    <scope>IDENTIFICATION</scope>
</reference>
<protein>
    <recommendedName>
        <fullName evidence="18">Ras-related protein Rab-36</fullName>
        <ecNumber evidence="3">3.6.5.2</ecNumber>
    </recommendedName>
</protein>
<comment type="subcellular location">
    <subcellularLocation>
        <location evidence="15">Golgi apparatus membrane</location>
        <topology evidence="15">Lipid-anchor</topology>
    </subcellularLocation>
</comment>
<keyword evidence="13" id="KW-0449">Lipoprotein</keyword>
<evidence type="ECO:0000256" key="1">
    <source>
        <dbReference type="ARBA" id="ARBA00001946"/>
    </source>
</evidence>
<evidence type="ECO:0000256" key="6">
    <source>
        <dbReference type="ARBA" id="ARBA00022741"/>
    </source>
</evidence>
<dbReference type="PRINTS" id="PR00449">
    <property type="entry name" value="RASTRNSFRMNG"/>
</dbReference>
<dbReference type="Ensembl" id="ENSACIT00000000909.1">
    <property type="protein sequence ID" value="ENSACIP00000000868.1"/>
    <property type="gene ID" value="ENSACIG00000000642.1"/>
</dbReference>
<dbReference type="NCBIfam" id="TIGR00231">
    <property type="entry name" value="small_GTP"/>
    <property type="match status" value="1"/>
</dbReference>
<dbReference type="GO" id="GO:0000139">
    <property type="term" value="C:Golgi membrane"/>
    <property type="evidence" value="ECO:0007669"/>
    <property type="project" value="UniProtKB-SubCell"/>
</dbReference>
<dbReference type="PANTHER" id="PTHR47977">
    <property type="entry name" value="RAS-RELATED PROTEIN RAB"/>
    <property type="match status" value="1"/>
</dbReference>
<keyword evidence="8" id="KW-0460">Magnesium</keyword>
<dbReference type="InterPro" id="IPR005225">
    <property type="entry name" value="Small_GTP-bd"/>
</dbReference>
<evidence type="ECO:0000313" key="19">
    <source>
        <dbReference type="Ensembl" id="ENSACIP00000000868.1"/>
    </source>
</evidence>
<dbReference type="SUPFAM" id="SSF52540">
    <property type="entry name" value="P-loop containing nucleoside triphosphate hydrolases"/>
    <property type="match status" value="1"/>
</dbReference>
<dbReference type="Pfam" id="PF00071">
    <property type="entry name" value="Ras"/>
    <property type="match status" value="1"/>
</dbReference>
<evidence type="ECO:0000256" key="17">
    <source>
        <dbReference type="ARBA" id="ARBA00058763"/>
    </source>
</evidence>
<keyword evidence="14" id="KW-0636">Prenylation</keyword>
<dbReference type="Gene3D" id="3.40.50.300">
    <property type="entry name" value="P-loop containing nucleotide triphosphate hydrolases"/>
    <property type="match status" value="1"/>
</dbReference>
<organism evidence="19 20">
    <name type="scientific">Amphilophus citrinellus</name>
    <name type="common">Midas cichlid</name>
    <name type="synonym">Cichlasoma citrinellum</name>
    <dbReference type="NCBI Taxonomy" id="61819"/>
    <lineage>
        <taxon>Eukaryota</taxon>
        <taxon>Metazoa</taxon>
        <taxon>Chordata</taxon>
        <taxon>Craniata</taxon>
        <taxon>Vertebrata</taxon>
        <taxon>Euteleostomi</taxon>
        <taxon>Actinopterygii</taxon>
        <taxon>Neopterygii</taxon>
        <taxon>Teleostei</taxon>
        <taxon>Neoteleostei</taxon>
        <taxon>Acanthomorphata</taxon>
        <taxon>Ovalentaria</taxon>
        <taxon>Cichlomorphae</taxon>
        <taxon>Cichliformes</taxon>
        <taxon>Cichlidae</taxon>
        <taxon>New World cichlids</taxon>
        <taxon>Cichlasomatinae</taxon>
        <taxon>Heroini</taxon>
        <taxon>Amphilophus</taxon>
    </lineage>
</organism>
<name>A0A3Q0QRY2_AMPCI</name>
<dbReference type="GeneTree" id="ENSGT00940000159687"/>
<dbReference type="GO" id="GO:0003925">
    <property type="term" value="F:G protein activity"/>
    <property type="evidence" value="ECO:0007669"/>
    <property type="project" value="UniProtKB-EC"/>
</dbReference>
<dbReference type="GO" id="GO:0015031">
    <property type="term" value="P:protein transport"/>
    <property type="evidence" value="ECO:0007669"/>
    <property type="project" value="UniProtKB-KW"/>
</dbReference>
<dbReference type="InterPro" id="IPR050227">
    <property type="entry name" value="Rab"/>
</dbReference>
<comment type="function">
    <text evidence="17">The small GTPases Rab are key regulators of intracellular membrane trafficking, from the formation of transport vesicles to their fusion with membranes. Rabs cycle between an inactive GDP-bound form and an active GTP-bound form that is able to recruit to membranes different sets of downstream effectors directly responsible for vesicle formation, movement, tethering and fusion.</text>
</comment>
<evidence type="ECO:0000256" key="5">
    <source>
        <dbReference type="ARBA" id="ARBA00022723"/>
    </source>
</evidence>
<keyword evidence="5" id="KW-0479">Metal-binding</keyword>
<evidence type="ECO:0000256" key="14">
    <source>
        <dbReference type="ARBA" id="ARBA00023289"/>
    </source>
</evidence>
<keyword evidence="20" id="KW-1185">Reference proteome</keyword>
<evidence type="ECO:0000313" key="20">
    <source>
        <dbReference type="Proteomes" id="UP000261340"/>
    </source>
</evidence>
<dbReference type="AlphaFoldDB" id="A0A3Q0QRY2"/>
<comment type="catalytic activity">
    <reaction evidence="16">
        <text>GTP + H2O = GDP + phosphate + H(+)</text>
        <dbReference type="Rhea" id="RHEA:19669"/>
        <dbReference type="ChEBI" id="CHEBI:15377"/>
        <dbReference type="ChEBI" id="CHEBI:15378"/>
        <dbReference type="ChEBI" id="CHEBI:37565"/>
        <dbReference type="ChEBI" id="CHEBI:43474"/>
        <dbReference type="ChEBI" id="CHEBI:58189"/>
        <dbReference type="EC" id="3.6.5.2"/>
    </reaction>
    <physiologicalReaction direction="left-to-right" evidence="16">
        <dbReference type="Rhea" id="RHEA:19670"/>
    </physiologicalReaction>
</comment>
<evidence type="ECO:0000256" key="18">
    <source>
        <dbReference type="ARBA" id="ARBA00067830"/>
    </source>
</evidence>
<keyword evidence="11" id="KW-0342">GTP-binding</keyword>
<evidence type="ECO:0000256" key="15">
    <source>
        <dbReference type="ARBA" id="ARBA00037794"/>
    </source>
</evidence>